<comment type="caution">
    <text evidence="4">The sequence shown here is derived from an EMBL/GenBank/DDBJ whole genome shotgun (WGS) entry which is preliminary data.</text>
</comment>
<proteinExistence type="predicted"/>
<protein>
    <submittedName>
        <fullName evidence="4">Calcium-binding protein</fullName>
    </submittedName>
</protein>
<dbReference type="RefSeq" id="WP_188671573.1">
    <property type="nucleotide sequence ID" value="NZ_BMJH01000001.1"/>
</dbReference>
<dbReference type="InterPro" id="IPR011089">
    <property type="entry name" value="GmrSD_C"/>
</dbReference>
<evidence type="ECO:0000313" key="4">
    <source>
        <dbReference type="EMBL" id="GGC61344.1"/>
    </source>
</evidence>
<feature type="compositionally biased region" description="Basic and acidic residues" evidence="1">
    <location>
        <begin position="319"/>
        <end position="331"/>
    </location>
</feature>
<reference evidence="4" key="2">
    <citation type="submission" date="2020-09" db="EMBL/GenBank/DDBJ databases">
        <authorList>
            <person name="Sun Q."/>
            <person name="Zhou Y."/>
        </authorList>
    </citation>
    <scope>NUCLEOTIDE SEQUENCE</scope>
    <source>
        <strain evidence="4">CGMCC 1.15478</strain>
    </source>
</reference>
<dbReference type="PANTHER" id="PTHR24094:SF15">
    <property type="entry name" value="AMP-DEPENDENT SYNTHETASE_LIGASE DOMAIN-CONTAINING PROTEIN-RELATED"/>
    <property type="match status" value="1"/>
</dbReference>
<gene>
    <name evidence="4" type="ORF">GCM10011410_12220</name>
</gene>
<dbReference type="Pfam" id="PF05901">
    <property type="entry name" value="Excalibur"/>
    <property type="match status" value="1"/>
</dbReference>
<dbReference type="AlphaFoldDB" id="A0A916U6L2"/>
<feature type="domain" description="Excalibur calcium-binding" evidence="3">
    <location>
        <begin position="295"/>
        <end position="331"/>
    </location>
</feature>
<feature type="signal peptide" evidence="2">
    <location>
        <begin position="1"/>
        <end position="29"/>
    </location>
</feature>
<evidence type="ECO:0000256" key="1">
    <source>
        <dbReference type="SAM" id="MobiDB-lite"/>
    </source>
</evidence>
<name>A0A916U6L2_9ACTN</name>
<evidence type="ECO:0000313" key="5">
    <source>
        <dbReference type="Proteomes" id="UP000641514"/>
    </source>
</evidence>
<feature type="chain" id="PRO_5037621807" evidence="2">
    <location>
        <begin position="30"/>
        <end position="331"/>
    </location>
</feature>
<dbReference type="PROSITE" id="PS51257">
    <property type="entry name" value="PROKAR_LIPOPROTEIN"/>
    <property type="match status" value="1"/>
</dbReference>
<sequence>MNVSAKHGGKALAIALTAVLALLSCGAVATEESPTVNAPLGDSNYSTEQHDGILTGQADEPLAETELSAPIAEALAQLLALEVKGRAPKTGYSRDEFGPTWTDAVDVDGGRNGCDTRNDILRRDLVDLVIKPGSNGCSVLAGTLHDPYTGRQISFVRGQGTSSDVHIDHVVALSDAWQKGAQQWDPSKRQNFANDPRNLLAVDGSANQQKSDGDAATWLPPHRAFRCSMVAIQVDVKTTYGLWVTRAERDAIERVLNNCGSSGPQLPGTVPPMMPELEATIEPDTKPAQAPSNVYYKNCTAAREAGAAPIYAGQPGYRSELDRDGDGVACE</sequence>
<dbReference type="Proteomes" id="UP000641514">
    <property type="component" value="Unassembled WGS sequence"/>
</dbReference>
<evidence type="ECO:0000259" key="3">
    <source>
        <dbReference type="SMART" id="SM00894"/>
    </source>
</evidence>
<dbReference type="SMART" id="SM00894">
    <property type="entry name" value="Excalibur"/>
    <property type="match status" value="1"/>
</dbReference>
<reference evidence="4" key="1">
    <citation type="journal article" date="2014" name="Int. J. Syst. Evol. Microbiol.">
        <title>Complete genome sequence of Corynebacterium casei LMG S-19264T (=DSM 44701T), isolated from a smear-ripened cheese.</title>
        <authorList>
            <consortium name="US DOE Joint Genome Institute (JGI-PGF)"/>
            <person name="Walter F."/>
            <person name="Albersmeier A."/>
            <person name="Kalinowski J."/>
            <person name="Ruckert C."/>
        </authorList>
    </citation>
    <scope>NUCLEOTIDE SEQUENCE</scope>
    <source>
        <strain evidence="4">CGMCC 1.15478</strain>
    </source>
</reference>
<keyword evidence="2" id="KW-0732">Signal</keyword>
<dbReference type="InterPro" id="IPR008613">
    <property type="entry name" value="Excalibur_Ca-bd_domain"/>
</dbReference>
<keyword evidence="5" id="KW-1185">Reference proteome</keyword>
<dbReference type="Pfam" id="PF07510">
    <property type="entry name" value="GmrSD_C"/>
    <property type="match status" value="1"/>
</dbReference>
<evidence type="ECO:0000256" key="2">
    <source>
        <dbReference type="SAM" id="SignalP"/>
    </source>
</evidence>
<dbReference type="EMBL" id="BMJH01000001">
    <property type="protein sequence ID" value="GGC61344.1"/>
    <property type="molecule type" value="Genomic_DNA"/>
</dbReference>
<feature type="region of interest" description="Disordered" evidence="1">
    <location>
        <begin position="312"/>
        <end position="331"/>
    </location>
</feature>
<accession>A0A916U6L2</accession>
<dbReference type="PANTHER" id="PTHR24094">
    <property type="entry name" value="SECRETED PROTEIN"/>
    <property type="match status" value="1"/>
</dbReference>
<organism evidence="4 5">
    <name type="scientific">Hoyosella rhizosphaerae</name>
    <dbReference type="NCBI Taxonomy" id="1755582"/>
    <lineage>
        <taxon>Bacteria</taxon>
        <taxon>Bacillati</taxon>
        <taxon>Actinomycetota</taxon>
        <taxon>Actinomycetes</taxon>
        <taxon>Mycobacteriales</taxon>
        <taxon>Hoyosellaceae</taxon>
        <taxon>Hoyosella</taxon>
    </lineage>
</organism>